<sequence length="97" mass="11510">GTLDHFSTYTKGNQWYHQRFRISAIVDMTAVPRKVVFYVDGIEQPDSVVEIPSEIRFWVYTWQRSSTFKVTKFEKLIKFTSQAVAESKTLKWGKEWK</sequence>
<dbReference type="Proteomes" id="UP000324800">
    <property type="component" value="Unassembled WGS sequence"/>
</dbReference>
<dbReference type="AlphaFoldDB" id="A0A5J4U4Y4"/>
<feature type="non-terminal residue" evidence="1">
    <location>
        <position position="1"/>
    </location>
</feature>
<evidence type="ECO:0000313" key="2">
    <source>
        <dbReference type="Proteomes" id="UP000324800"/>
    </source>
</evidence>
<accession>A0A5J4U4Y4</accession>
<name>A0A5J4U4Y4_9EUKA</name>
<organism evidence="1 2">
    <name type="scientific">Streblomastix strix</name>
    <dbReference type="NCBI Taxonomy" id="222440"/>
    <lineage>
        <taxon>Eukaryota</taxon>
        <taxon>Metamonada</taxon>
        <taxon>Preaxostyla</taxon>
        <taxon>Oxymonadida</taxon>
        <taxon>Streblomastigidae</taxon>
        <taxon>Streblomastix</taxon>
    </lineage>
</organism>
<comment type="caution">
    <text evidence="1">The sequence shown here is derived from an EMBL/GenBank/DDBJ whole genome shotgun (WGS) entry which is preliminary data.</text>
</comment>
<evidence type="ECO:0000313" key="1">
    <source>
        <dbReference type="EMBL" id="KAA6365846.1"/>
    </source>
</evidence>
<protein>
    <submittedName>
        <fullName evidence="1">Uncharacterized protein</fullName>
    </submittedName>
</protein>
<dbReference type="EMBL" id="SNRW01020009">
    <property type="protein sequence ID" value="KAA6365846.1"/>
    <property type="molecule type" value="Genomic_DNA"/>
</dbReference>
<proteinExistence type="predicted"/>
<reference evidence="1 2" key="1">
    <citation type="submission" date="2019-03" db="EMBL/GenBank/DDBJ databases">
        <title>Single cell metagenomics reveals metabolic interactions within the superorganism composed of flagellate Streblomastix strix and complex community of Bacteroidetes bacteria on its surface.</title>
        <authorList>
            <person name="Treitli S.C."/>
            <person name="Kolisko M."/>
            <person name="Husnik F."/>
            <person name="Keeling P."/>
            <person name="Hampl V."/>
        </authorList>
    </citation>
    <scope>NUCLEOTIDE SEQUENCE [LARGE SCALE GENOMIC DNA]</scope>
    <source>
        <strain evidence="1">ST1C</strain>
    </source>
</reference>
<gene>
    <name evidence="1" type="ORF">EZS28_038627</name>
</gene>